<evidence type="ECO:0000313" key="5">
    <source>
        <dbReference type="EMBL" id="AKU94592.1"/>
    </source>
</evidence>
<dbReference type="Proteomes" id="UP000064967">
    <property type="component" value="Chromosome"/>
</dbReference>
<organism evidence="5 6">
    <name type="scientific">Labilithrix luteola</name>
    <dbReference type="NCBI Taxonomy" id="1391654"/>
    <lineage>
        <taxon>Bacteria</taxon>
        <taxon>Pseudomonadati</taxon>
        <taxon>Myxococcota</taxon>
        <taxon>Polyangia</taxon>
        <taxon>Polyangiales</taxon>
        <taxon>Labilitrichaceae</taxon>
        <taxon>Labilithrix</taxon>
    </lineage>
</organism>
<dbReference type="STRING" id="1391654.AKJ09_01256"/>
<feature type="domain" description="Outer membrane protein beta-barrel" evidence="4">
    <location>
        <begin position="129"/>
        <end position="261"/>
    </location>
</feature>
<dbReference type="SUPFAM" id="SSF56925">
    <property type="entry name" value="OMPA-like"/>
    <property type="match status" value="1"/>
</dbReference>
<dbReference type="EMBL" id="CP012333">
    <property type="protein sequence ID" value="AKU94592.1"/>
    <property type="molecule type" value="Genomic_DNA"/>
</dbReference>
<evidence type="ECO:0000259" key="4">
    <source>
        <dbReference type="Pfam" id="PF13505"/>
    </source>
</evidence>
<keyword evidence="1 3" id="KW-0732">Signal</keyword>
<reference evidence="5 6" key="1">
    <citation type="submission" date="2015-08" db="EMBL/GenBank/DDBJ databases">
        <authorList>
            <person name="Babu N.S."/>
            <person name="Beckwith C.J."/>
            <person name="Beseler K.G."/>
            <person name="Brison A."/>
            <person name="Carone J.V."/>
            <person name="Caskin T.P."/>
            <person name="Diamond M."/>
            <person name="Durham M.E."/>
            <person name="Foxe J.M."/>
            <person name="Go M."/>
            <person name="Henderson B.A."/>
            <person name="Jones I.B."/>
            <person name="McGettigan J.A."/>
            <person name="Micheletti S.J."/>
            <person name="Nasrallah M.E."/>
            <person name="Ortiz D."/>
            <person name="Piller C.R."/>
            <person name="Privatt S.R."/>
            <person name="Schneider S.L."/>
            <person name="Sharp S."/>
            <person name="Smith T.C."/>
            <person name="Stanton J.D."/>
            <person name="Ullery H.E."/>
            <person name="Wilson R.J."/>
            <person name="Serrano M.G."/>
            <person name="Buck G."/>
            <person name="Lee V."/>
            <person name="Wang Y."/>
            <person name="Carvalho R."/>
            <person name="Voegtly L."/>
            <person name="Shi R."/>
            <person name="Duckworth R."/>
            <person name="Johnson A."/>
            <person name="Loviza R."/>
            <person name="Walstead R."/>
            <person name="Shah Z."/>
            <person name="Kiflezghi M."/>
            <person name="Wade K."/>
            <person name="Ball S.L."/>
            <person name="Bradley K.W."/>
            <person name="Asai D.J."/>
            <person name="Bowman C.A."/>
            <person name="Russell D.A."/>
            <person name="Pope W.H."/>
            <person name="Jacobs-Sera D."/>
            <person name="Hendrix R.W."/>
            <person name="Hatfull G.F."/>
        </authorList>
    </citation>
    <scope>NUCLEOTIDE SEQUENCE [LARGE SCALE GENOMIC DNA]</scope>
    <source>
        <strain evidence="5 6">DSM 27648</strain>
    </source>
</reference>
<name>A0A0K1PM42_9BACT</name>
<dbReference type="Gene3D" id="2.40.160.20">
    <property type="match status" value="1"/>
</dbReference>
<evidence type="ECO:0000256" key="1">
    <source>
        <dbReference type="ARBA" id="ARBA00022729"/>
    </source>
</evidence>
<dbReference type="Pfam" id="PF13505">
    <property type="entry name" value="OMP_b-brl"/>
    <property type="match status" value="1"/>
</dbReference>
<feature type="signal peptide" evidence="3">
    <location>
        <begin position="1"/>
        <end position="38"/>
    </location>
</feature>
<gene>
    <name evidence="5" type="ORF">AKJ09_01256</name>
</gene>
<evidence type="ECO:0000256" key="2">
    <source>
        <dbReference type="SAM" id="MobiDB-lite"/>
    </source>
</evidence>
<feature type="chain" id="PRO_5005465682" description="Outer membrane protein beta-barrel domain-containing protein" evidence="3">
    <location>
        <begin position="39"/>
        <end position="296"/>
    </location>
</feature>
<protein>
    <recommendedName>
        <fullName evidence="4">Outer membrane protein beta-barrel domain-containing protein</fullName>
    </recommendedName>
</protein>
<dbReference type="InterPro" id="IPR027385">
    <property type="entry name" value="Beta-barrel_OMP"/>
</dbReference>
<evidence type="ECO:0000313" key="6">
    <source>
        <dbReference type="Proteomes" id="UP000064967"/>
    </source>
</evidence>
<feature type="region of interest" description="Disordered" evidence="2">
    <location>
        <begin position="48"/>
        <end position="93"/>
    </location>
</feature>
<dbReference type="AlphaFoldDB" id="A0A0K1PM42"/>
<dbReference type="RefSeq" id="WP_169927280.1">
    <property type="nucleotide sequence ID" value="NZ_CP012333.1"/>
</dbReference>
<dbReference type="InterPro" id="IPR011250">
    <property type="entry name" value="OMP/PagP_B-barrel"/>
</dbReference>
<evidence type="ECO:0000256" key="3">
    <source>
        <dbReference type="SAM" id="SignalP"/>
    </source>
</evidence>
<accession>A0A0K1PM42</accession>
<keyword evidence="6" id="KW-1185">Reference proteome</keyword>
<dbReference type="KEGG" id="llu:AKJ09_01256"/>
<sequence>MSNTFRLSGNPALTAFKRLSFAGALGTCVLAVPAIAHADDKDCPPGSWFCGETQPPPAASGNNSLQPLPVEGSSKAETKADAKPASPPPPVVVYQPPPSTVVVQTREAPPPYYYVPRQAPPRKREWGLNLHLGGLMMGDGRDGNTGMAVVGLGLRFRPVPAFAIEGDLDFAGGRDYNGYRRSETGFTFNGIVFLNPKSKTQVYLVGGFGWSGARAVDDRSGYNETEYRYDYFGVQGGGGLEFRLSRTVALNVDVRGIVRGRVDDDRHTHPEFVDGNGRSTNTSGAGVIQGGLTFYW</sequence>
<proteinExistence type="predicted"/>